<gene>
    <name evidence="1" type="ORF">DXU93_02410</name>
</gene>
<sequence length="284" mass="31917">MKNYTLFILFISTLLISPVFGQRKTKLNTNAQGTLFAQIGMNRSLYSNTDVVLKDDYYDLTLSNTSVHDNAEGKGLSDFFQMESPQINLKLGYFFKPKWAITIGFDRYNTFFESNQTVNVSGTIAPQTNSEYSGEINEDIELNGDNFDIAQTQGINFISIGIQRNDLLTRTRKSEFAIHSLYGVQIGPLISNVDYTYDYTTMDHIRSVGGFGVAANLGIRFEFFQHIYLQLEVDGGILNQKRIDLSANGSAQGQQVHGFFSPSLHLGFNVFARPKNGCNTCPKW</sequence>
<proteinExistence type="predicted"/>
<accession>A0A3E1F1V9</accession>
<evidence type="ECO:0000313" key="1">
    <source>
        <dbReference type="EMBL" id="RFC55808.1"/>
    </source>
</evidence>
<dbReference type="AlphaFoldDB" id="A0A3E1F1V9"/>
<dbReference type="Proteomes" id="UP000257127">
    <property type="component" value="Unassembled WGS sequence"/>
</dbReference>
<keyword evidence="2" id="KW-1185">Reference proteome</keyword>
<organism evidence="1 2">
    <name type="scientific">Brumimicrobium aurantiacum</name>
    <dbReference type="NCBI Taxonomy" id="1737063"/>
    <lineage>
        <taxon>Bacteria</taxon>
        <taxon>Pseudomonadati</taxon>
        <taxon>Bacteroidota</taxon>
        <taxon>Flavobacteriia</taxon>
        <taxon>Flavobacteriales</taxon>
        <taxon>Crocinitomicaceae</taxon>
        <taxon>Brumimicrobium</taxon>
    </lineage>
</organism>
<dbReference type="RefSeq" id="WP_116879643.1">
    <property type="nucleotide sequence ID" value="NZ_QURB01000001.1"/>
</dbReference>
<reference evidence="1 2" key="1">
    <citation type="submission" date="2018-08" db="EMBL/GenBank/DDBJ databases">
        <title>The draft genome squence of Brumimicrobium sp. N62.</title>
        <authorList>
            <person name="Du Z.-J."/>
            <person name="Luo H.-R."/>
        </authorList>
    </citation>
    <scope>NUCLEOTIDE SEQUENCE [LARGE SCALE GENOMIC DNA]</scope>
    <source>
        <strain evidence="1 2">N62</strain>
    </source>
</reference>
<dbReference type="OrthoDB" id="1466659at2"/>
<name>A0A3E1F1V9_9FLAO</name>
<evidence type="ECO:0000313" key="2">
    <source>
        <dbReference type="Proteomes" id="UP000257127"/>
    </source>
</evidence>
<evidence type="ECO:0008006" key="3">
    <source>
        <dbReference type="Google" id="ProtNLM"/>
    </source>
</evidence>
<protein>
    <recommendedName>
        <fullName evidence="3">Outer membrane protein beta-barrel domain-containing protein</fullName>
    </recommendedName>
</protein>
<dbReference type="EMBL" id="QURB01000001">
    <property type="protein sequence ID" value="RFC55808.1"/>
    <property type="molecule type" value="Genomic_DNA"/>
</dbReference>
<comment type="caution">
    <text evidence="1">The sequence shown here is derived from an EMBL/GenBank/DDBJ whole genome shotgun (WGS) entry which is preliminary data.</text>
</comment>